<dbReference type="AlphaFoldDB" id="A0AA97PGH5"/>
<organism evidence="2">
    <name type="scientific">Pyricularia oryzae (strain Y34)</name>
    <name type="common">Rice blast fungus</name>
    <name type="synonym">Magnaporthe oryzae</name>
    <dbReference type="NCBI Taxonomy" id="1143189"/>
    <lineage>
        <taxon>Eukaryota</taxon>
        <taxon>Fungi</taxon>
        <taxon>Dikarya</taxon>
        <taxon>Ascomycota</taxon>
        <taxon>Pezizomycotina</taxon>
        <taxon>Sordariomycetes</taxon>
        <taxon>Sordariomycetidae</taxon>
        <taxon>Magnaporthales</taxon>
        <taxon>Pyriculariaceae</taxon>
        <taxon>Pyricularia</taxon>
    </lineage>
</organism>
<evidence type="ECO:0000256" key="1">
    <source>
        <dbReference type="SAM" id="MobiDB-lite"/>
    </source>
</evidence>
<evidence type="ECO:0000313" key="2">
    <source>
        <dbReference type="EMBL" id="ELQ33712.1"/>
    </source>
</evidence>
<sequence>MPMGHSHWDQRRSPRASLLWTKLTSSLGSIDPLKLLSEAVQSEHRDGKDIYAPEDWAGARRNGTKRYLGKPCSFEPKRDTTDLAPHAIRPTIQAGGGSPSGVAPRAACPASVAVLWKPSIMSRTRRSGRPDVSRSGHL</sequence>
<dbReference type="EMBL" id="JH793051">
    <property type="protein sequence ID" value="ELQ33712.1"/>
    <property type="molecule type" value="Genomic_DNA"/>
</dbReference>
<reference evidence="2" key="1">
    <citation type="journal article" date="2012" name="PLoS Genet.">
        <title>Comparative analysis of the genomes of two field isolates of the rice blast fungus Magnaporthe oryzae.</title>
        <authorList>
            <person name="Xue M."/>
            <person name="Yang J."/>
            <person name="Li Z."/>
            <person name="Hu S."/>
            <person name="Yao N."/>
            <person name="Dean R.A."/>
            <person name="Zhao W."/>
            <person name="Shen M."/>
            <person name="Zhang H."/>
            <person name="Li C."/>
            <person name="Liu L."/>
            <person name="Cao L."/>
            <person name="Xu X."/>
            <person name="Xing Y."/>
            <person name="Hsiang T."/>
            <person name="Zhang Z."/>
            <person name="Xu J.R."/>
            <person name="Peng Y.L."/>
        </authorList>
    </citation>
    <scope>NUCLEOTIDE SEQUENCE</scope>
    <source>
        <strain evidence="2">Y34</strain>
    </source>
</reference>
<feature type="region of interest" description="Disordered" evidence="1">
    <location>
        <begin position="119"/>
        <end position="138"/>
    </location>
</feature>
<dbReference type="Proteomes" id="UP000011086">
    <property type="component" value="Unassembled WGS sequence"/>
</dbReference>
<feature type="compositionally biased region" description="Basic and acidic residues" evidence="1">
    <location>
        <begin position="128"/>
        <end position="138"/>
    </location>
</feature>
<accession>A0AA97PGH5</accession>
<proteinExistence type="predicted"/>
<protein>
    <submittedName>
        <fullName evidence="2">Uncharacterized protein</fullName>
    </submittedName>
</protein>
<name>A0AA97PGH5_PYRO3</name>
<gene>
    <name evidence="2" type="ORF">OOU_Y34scaffold00896g3</name>
</gene>